<evidence type="ECO:0000256" key="1">
    <source>
        <dbReference type="SAM" id="SignalP"/>
    </source>
</evidence>
<dbReference type="NCBIfam" id="TIGR04088">
    <property type="entry name" value="cognate_SipW"/>
    <property type="match status" value="1"/>
</dbReference>
<comment type="caution">
    <text evidence="2">The sequence shown here is derived from an EMBL/GenBank/DDBJ whole genome shotgun (WGS) entry which is preliminary data.</text>
</comment>
<reference evidence="2 3" key="1">
    <citation type="submission" date="2018-11" db="EMBL/GenBank/DDBJ databases">
        <authorList>
            <person name="Li F."/>
        </authorList>
    </citation>
    <scope>NUCLEOTIDE SEQUENCE [LARGE SCALE GENOMIC DNA]</scope>
    <source>
        <strain evidence="2 3">Gsoil 097</strain>
    </source>
</reference>
<proteinExistence type="predicted"/>
<dbReference type="OrthoDB" id="3787434at2"/>
<sequence length="172" mass="17451">MKKSTKGALAAAAAGTLLLGGAGSLAYWSTSATVTGTDVATGHLALLTPNCGAWQLDSGENAPLTYADGDPLVPGDALTRVCTYVIDASGNHLRATVSAAAPTLPAPLADAFTVSAVDLQVNNVAATEFTELNDGQTLQVTVKATFNSSVTDHMDLNAVLGDVTVNVNQVHN</sequence>
<dbReference type="InterPro" id="IPR024006">
    <property type="entry name" value="Alt_signal_exp_actinobact"/>
</dbReference>
<dbReference type="InterPro" id="IPR023833">
    <property type="entry name" value="Signal_pept_SipW-depend-type"/>
</dbReference>
<dbReference type="NCBIfam" id="TIGR04089">
    <property type="entry name" value="exp_by_SipW_III"/>
    <property type="match status" value="1"/>
</dbReference>
<name>A0A3N0CL09_9ACTN</name>
<keyword evidence="1" id="KW-0732">Signal</keyword>
<gene>
    <name evidence="2" type="ORF">EFK50_06295</name>
</gene>
<accession>A0A3N0CL09</accession>
<dbReference type="Proteomes" id="UP000267128">
    <property type="component" value="Unassembled WGS sequence"/>
</dbReference>
<dbReference type="EMBL" id="RJSE01000005">
    <property type="protein sequence ID" value="RNL64145.1"/>
    <property type="molecule type" value="Genomic_DNA"/>
</dbReference>
<dbReference type="AlphaFoldDB" id="A0A3N0CL09"/>
<keyword evidence="3" id="KW-1185">Reference proteome</keyword>
<dbReference type="RefSeq" id="WP_123226723.1">
    <property type="nucleotide sequence ID" value="NZ_RJSE01000005.1"/>
</dbReference>
<feature type="signal peptide" evidence="1">
    <location>
        <begin position="1"/>
        <end position="26"/>
    </location>
</feature>
<protein>
    <submittedName>
        <fullName evidence="2">Alternate-type signal peptide domain-containing protein</fullName>
    </submittedName>
</protein>
<organism evidence="2 3">
    <name type="scientific">Nocardioides marmoriginsengisoli</name>
    <dbReference type="NCBI Taxonomy" id="661483"/>
    <lineage>
        <taxon>Bacteria</taxon>
        <taxon>Bacillati</taxon>
        <taxon>Actinomycetota</taxon>
        <taxon>Actinomycetes</taxon>
        <taxon>Propionibacteriales</taxon>
        <taxon>Nocardioidaceae</taxon>
        <taxon>Nocardioides</taxon>
    </lineage>
</organism>
<feature type="chain" id="PRO_5038522815" evidence="1">
    <location>
        <begin position="27"/>
        <end position="172"/>
    </location>
</feature>
<evidence type="ECO:0000313" key="2">
    <source>
        <dbReference type="EMBL" id="RNL64145.1"/>
    </source>
</evidence>
<evidence type="ECO:0000313" key="3">
    <source>
        <dbReference type="Proteomes" id="UP000267128"/>
    </source>
</evidence>